<evidence type="ECO:0000313" key="6">
    <source>
        <dbReference type="EMBL" id="MFC4674213.1"/>
    </source>
</evidence>
<dbReference type="InterPro" id="IPR000792">
    <property type="entry name" value="Tscrpt_reg_LuxR_C"/>
</dbReference>
<dbReference type="NCBIfam" id="TIGR02937">
    <property type="entry name" value="sigma70-ECF"/>
    <property type="match status" value="1"/>
</dbReference>
<comment type="caution">
    <text evidence="6">The sequence shown here is derived from an EMBL/GenBank/DDBJ whole genome shotgun (WGS) entry which is preliminary data.</text>
</comment>
<gene>
    <name evidence="6" type="ORF">ACFO6W_10935</name>
</gene>
<keyword evidence="7" id="KW-1185">Reference proteome</keyword>
<name>A0ABV9KWR0_9BACT</name>
<organism evidence="6 7">
    <name type="scientific">Dysgonomonas termitidis</name>
    <dbReference type="NCBI Taxonomy" id="1516126"/>
    <lineage>
        <taxon>Bacteria</taxon>
        <taxon>Pseudomonadati</taxon>
        <taxon>Bacteroidota</taxon>
        <taxon>Bacteroidia</taxon>
        <taxon>Bacteroidales</taxon>
        <taxon>Dysgonomonadaceae</taxon>
        <taxon>Dysgonomonas</taxon>
    </lineage>
</organism>
<evidence type="ECO:0000256" key="4">
    <source>
        <dbReference type="ARBA" id="ARBA00023163"/>
    </source>
</evidence>
<dbReference type="InterPro" id="IPR014284">
    <property type="entry name" value="RNA_pol_sigma-70_dom"/>
</dbReference>
<dbReference type="RefSeq" id="WP_379996282.1">
    <property type="nucleotide sequence ID" value="NZ_JBHSGN010000071.1"/>
</dbReference>
<evidence type="ECO:0000256" key="2">
    <source>
        <dbReference type="ARBA" id="ARBA00023015"/>
    </source>
</evidence>
<dbReference type="SUPFAM" id="SSF88659">
    <property type="entry name" value="Sigma3 and sigma4 domains of RNA polymerase sigma factors"/>
    <property type="match status" value="1"/>
</dbReference>
<dbReference type="EMBL" id="JBHSGN010000071">
    <property type="protein sequence ID" value="MFC4674213.1"/>
    <property type="molecule type" value="Genomic_DNA"/>
</dbReference>
<dbReference type="InterPro" id="IPR013324">
    <property type="entry name" value="RNA_pol_sigma_r3/r4-like"/>
</dbReference>
<evidence type="ECO:0000259" key="5">
    <source>
        <dbReference type="PROSITE" id="PS00622"/>
    </source>
</evidence>
<protein>
    <submittedName>
        <fullName evidence="6">RNA polymerase sigma factor</fullName>
    </submittedName>
</protein>
<evidence type="ECO:0000256" key="3">
    <source>
        <dbReference type="ARBA" id="ARBA00023082"/>
    </source>
</evidence>
<keyword evidence="3" id="KW-0731">Sigma factor</keyword>
<dbReference type="InterPro" id="IPR013325">
    <property type="entry name" value="RNA_pol_sigma_r2"/>
</dbReference>
<accession>A0ABV9KWR0</accession>
<feature type="domain" description="HTH luxR-type" evidence="5">
    <location>
        <begin position="126"/>
        <end position="153"/>
    </location>
</feature>
<reference evidence="7" key="1">
    <citation type="journal article" date="2019" name="Int. J. Syst. Evol. Microbiol.">
        <title>The Global Catalogue of Microorganisms (GCM) 10K type strain sequencing project: providing services to taxonomists for standard genome sequencing and annotation.</title>
        <authorList>
            <consortium name="The Broad Institute Genomics Platform"/>
            <consortium name="The Broad Institute Genome Sequencing Center for Infectious Disease"/>
            <person name="Wu L."/>
            <person name="Ma J."/>
        </authorList>
    </citation>
    <scope>NUCLEOTIDE SEQUENCE [LARGE SCALE GENOMIC DNA]</scope>
    <source>
        <strain evidence="7">CCUG 66188</strain>
    </source>
</reference>
<keyword evidence="2" id="KW-0805">Transcription regulation</keyword>
<evidence type="ECO:0000313" key="7">
    <source>
        <dbReference type="Proteomes" id="UP001596023"/>
    </source>
</evidence>
<comment type="similarity">
    <text evidence="1">Belongs to the sigma-70 factor family. ECF subfamily.</text>
</comment>
<dbReference type="InterPro" id="IPR013249">
    <property type="entry name" value="RNA_pol_sigma70_r4_t2"/>
</dbReference>
<dbReference type="Pfam" id="PF08281">
    <property type="entry name" value="Sigma70_r4_2"/>
    <property type="match status" value="1"/>
</dbReference>
<dbReference type="PANTHER" id="PTHR43133:SF45">
    <property type="entry name" value="RNA POLYMERASE ECF-TYPE SIGMA FACTOR"/>
    <property type="match status" value="1"/>
</dbReference>
<dbReference type="Pfam" id="PF04542">
    <property type="entry name" value="Sigma70_r2"/>
    <property type="match status" value="1"/>
</dbReference>
<keyword evidence="4" id="KW-0804">Transcription</keyword>
<proteinExistence type="inferred from homology"/>
<evidence type="ECO:0000256" key="1">
    <source>
        <dbReference type="ARBA" id="ARBA00010641"/>
    </source>
</evidence>
<dbReference type="InterPro" id="IPR039425">
    <property type="entry name" value="RNA_pol_sigma-70-like"/>
</dbReference>
<dbReference type="PANTHER" id="PTHR43133">
    <property type="entry name" value="RNA POLYMERASE ECF-TYPE SIGMA FACTO"/>
    <property type="match status" value="1"/>
</dbReference>
<dbReference type="InterPro" id="IPR036388">
    <property type="entry name" value="WH-like_DNA-bd_sf"/>
</dbReference>
<dbReference type="Gene3D" id="1.10.1740.10">
    <property type="match status" value="1"/>
</dbReference>
<sequence>MEQTANVDVQFLEMIRQNEGIIYKVSSFYTDMEHPLGDLYQEVVLNLWKAFPSFRGDSKCSTWIYRIALNTCVSFYRRSKKNISYVDISMDIPDVVDNNEEIQELYKLINRLGKIERALVLLYLDDKSYKEIAEITGLTVTNVATKISRIKDKLRDMSNE</sequence>
<dbReference type="PROSITE" id="PS00622">
    <property type="entry name" value="HTH_LUXR_1"/>
    <property type="match status" value="1"/>
</dbReference>
<dbReference type="SUPFAM" id="SSF88946">
    <property type="entry name" value="Sigma2 domain of RNA polymerase sigma factors"/>
    <property type="match status" value="1"/>
</dbReference>
<dbReference type="InterPro" id="IPR007627">
    <property type="entry name" value="RNA_pol_sigma70_r2"/>
</dbReference>
<dbReference type="Gene3D" id="1.10.10.10">
    <property type="entry name" value="Winged helix-like DNA-binding domain superfamily/Winged helix DNA-binding domain"/>
    <property type="match status" value="1"/>
</dbReference>
<dbReference type="Proteomes" id="UP001596023">
    <property type="component" value="Unassembled WGS sequence"/>
</dbReference>